<feature type="domain" description="Tim10-like" evidence="1">
    <location>
        <begin position="70"/>
        <end position="137"/>
    </location>
</feature>
<dbReference type="InterPro" id="IPR004217">
    <property type="entry name" value="Tim10-like"/>
</dbReference>
<evidence type="ECO:0000313" key="3">
    <source>
        <dbReference type="Proteomes" id="UP000063063"/>
    </source>
</evidence>
<evidence type="ECO:0000259" key="1">
    <source>
        <dbReference type="Pfam" id="PF02953"/>
    </source>
</evidence>
<accession>A0A088RIW2</accession>
<dbReference type="KEGG" id="lpan:LPMP_080340"/>
<dbReference type="AlphaFoldDB" id="A0A088RIW2"/>
<dbReference type="GeneID" id="22572496"/>
<proteinExistence type="predicted"/>
<dbReference type="Pfam" id="PF02953">
    <property type="entry name" value="zf-Tim10_DDP"/>
    <property type="match status" value="1"/>
</dbReference>
<name>A0A088RIW2_LEIPA</name>
<dbReference type="SUPFAM" id="SSF144122">
    <property type="entry name" value="Tim10-like"/>
    <property type="match status" value="1"/>
</dbReference>
<dbReference type="eggNOG" id="ENOG502S4KX">
    <property type="taxonomic scope" value="Eukaryota"/>
</dbReference>
<reference evidence="2 3" key="1">
    <citation type="journal article" date="2015" name="Sci. Rep.">
        <title>The genome of Leishmania panamensis: insights into genomics of the L. (Viannia) subgenus.</title>
        <authorList>
            <person name="Llanes A."/>
            <person name="Restrepo C.M."/>
            <person name="Vecchio G.D."/>
            <person name="Anguizola F.J."/>
            <person name="Lleonart R."/>
        </authorList>
    </citation>
    <scope>NUCLEOTIDE SEQUENCE [LARGE SCALE GENOMIC DNA]</scope>
    <source>
        <strain evidence="2 3">MHOM/PA/94/PSC-1</strain>
    </source>
</reference>
<dbReference type="Gene3D" id="1.10.287.810">
    <property type="entry name" value="Mitochondrial import inner membrane translocase subunit tim13 like domains"/>
    <property type="match status" value="1"/>
</dbReference>
<dbReference type="Proteomes" id="UP000063063">
    <property type="component" value="Chromosome 8"/>
</dbReference>
<dbReference type="InterPro" id="IPR035427">
    <property type="entry name" value="Tim10-like_dom_sf"/>
</dbReference>
<dbReference type="RefSeq" id="XP_010704165.1">
    <property type="nucleotide sequence ID" value="XM_010705863.1"/>
</dbReference>
<dbReference type="VEuPathDB" id="TriTrypDB:LPMP_080340"/>
<keyword evidence="3" id="KW-1185">Reference proteome</keyword>
<organism evidence="2 3">
    <name type="scientific">Leishmania panamensis</name>
    <dbReference type="NCBI Taxonomy" id="5679"/>
    <lineage>
        <taxon>Eukaryota</taxon>
        <taxon>Discoba</taxon>
        <taxon>Euglenozoa</taxon>
        <taxon>Kinetoplastea</taxon>
        <taxon>Metakinetoplastina</taxon>
        <taxon>Trypanosomatida</taxon>
        <taxon>Trypanosomatidae</taxon>
        <taxon>Leishmaniinae</taxon>
        <taxon>Leishmania</taxon>
        <taxon>Leishmania guyanensis species complex</taxon>
    </lineage>
</organism>
<dbReference type="VEuPathDB" id="TriTrypDB:LPAL13_080008200"/>
<sequence>MPARRVFHSQVQRRQVTVLQLPLAFPIVPHQHDGTLQSYCLGLLSFSSLLHSPERSIDFLSPIMQAQMMLGQALEHYTMMDFANLVLEQCWDICYDSQLTRPELAGSELPDVKVQKMDACARKCVARHFEVLSLLSATRELRERERMQGLPPGTLTNM</sequence>
<dbReference type="OrthoDB" id="269755at2759"/>
<dbReference type="EMBL" id="CP009377">
    <property type="protein sequence ID" value="AIN95843.1"/>
    <property type="molecule type" value="Genomic_DNA"/>
</dbReference>
<evidence type="ECO:0000313" key="2">
    <source>
        <dbReference type="EMBL" id="AIN95843.1"/>
    </source>
</evidence>
<gene>
    <name evidence="2" type="ORF">LPMP_080340</name>
</gene>
<protein>
    <submittedName>
        <fullName evidence="2">Mitochondrial inner membrane protein, putative</fullName>
    </submittedName>
</protein>